<gene>
    <name evidence="1" type="ORF">H5410_027737</name>
</gene>
<dbReference type="EMBL" id="JACXVP010000005">
    <property type="protein sequence ID" value="KAG5606245.1"/>
    <property type="molecule type" value="Genomic_DNA"/>
</dbReference>
<dbReference type="AlphaFoldDB" id="A0A9J5Z229"/>
<comment type="caution">
    <text evidence="1">The sequence shown here is derived from an EMBL/GenBank/DDBJ whole genome shotgun (WGS) entry which is preliminary data.</text>
</comment>
<proteinExistence type="predicted"/>
<evidence type="ECO:0000313" key="2">
    <source>
        <dbReference type="Proteomes" id="UP000824120"/>
    </source>
</evidence>
<protein>
    <submittedName>
        <fullName evidence="1">Uncharacterized protein</fullName>
    </submittedName>
</protein>
<evidence type="ECO:0000313" key="1">
    <source>
        <dbReference type="EMBL" id="KAG5606245.1"/>
    </source>
</evidence>
<keyword evidence="2" id="KW-1185">Reference proteome</keyword>
<sequence length="64" mass="7307">MQARIRLNLFLQGKARWNIRRGCRPFGDKPNGLGDRQAIFPSFFQPLCSYLLDSVHALSLNSNT</sequence>
<accession>A0A9J5Z229</accession>
<organism evidence="1 2">
    <name type="scientific">Solanum commersonii</name>
    <name type="common">Commerson's wild potato</name>
    <name type="synonym">Commerson's nightshade</name>
    <dbReference type="NCBI Taxonomy" id="4109"/>
    <lineage>
        <taxon>Eukaryota</taxon>
        <taxon>Viridiplantae</taxon>
        <taxon>Streptophyta</taxon>
        <taxon>Embryophyta</taxon>
        <taxon>Tracheophyta</taxon>
        <taxon>Spermatophyta</taxon>
        <taxon>Magnoliopsida</taxon>
        <taxon>eudicotyledons</taxon>
        <taxon>Gunneridae</taxon>
        <taxon>Pentapetalae</taxon>
        <taxon>asterids</taxon>
        <taxon>lamiids</taxon>
        <taxon>Solanales</taxon>
        <taxon>Solanaceae</taxon>
        <taxon>Solanoideae</taxon>
        <taxon>Solaneae</taxon>
        <taxon>Solanum</taxon>
    </lineage>
</organism>
<reference evidence="1 2" key="1">
    <citation type="submission" date="2020-09" db="EMBL/GenBank/DDBJ databases">
        <title>De no assembly of potato wild relative species, Solanum commersonii.</title>
        <authorList>
            <person name="Cho K."/>
        </authorList>
    </citation>
    <scope>NUCLEOTIDE SEQUENCE [LARGE SCALE GENOMIC DNA]</scope>
    <source>
        <strain evidence="1">LZ3.2</strain>
        <tissue evidence="1">Leaf</tissue>
    </source>
</reference>
<dbReference type="Proteomes" id="UP000824120">
    <property type="component" value="Chromosome 5"/>
</dbReference>
<name>A0A9J5Z229_SOLCO</name>